<dbReference type="Proteomes" id="UP000242662">
    <property type="component" value="Unassembled WGS sequence"/>
</dbReference>
<evidence type="ECO:0000313" key="1">
    <source>
        <dbReference type="EMBL" id="SDB85244.1"/>
    </source>
</evidence>
<keyword evidence="2" id="KW-1185">Reference proteome</keyword>
<proteinExistence type="predicted"/>
<name>A0A1G6GTH9_9BACI</name>
<accession>A0A1G6GTH9</accession>
<organism evidence="1 2">
    <name type="scientific">Shouchella lonarensis</name>
    <dbReference type="NCBI Taxonomy" id="1464122"/>
    <lineage>
        <taxon>Bacteria</taxon>
        <taxon>Bacillati</taxon>
        <taxon>Bacillota</taxon>
        <taxon>Bacilli</taxon>
        <taxon>Bacillales</taxon>
        <taxon>Bacillaceae</taxon>
        <taxon>Shouchella</taxon>
    </lineage>
</organism>
<sequence>EGLFFFAQSFAPNIPQCGILRVSVLENYFTHTNLLKKRDAHGPITK</sequence>
<dbReference type="AlphaFoldDB" id="A0A1G6GTH9"/>
<reference evidence="2" key="1">
    <citation type="submission" date="2016-09" db="EMBL/GenBank/DDBJ databases">
        <authorList>
            <person name="Varghese N."/>
            <person name="Submissions S."/>
        </authorList>
    </citation>
    <scope>NUCLEOTIDE SEQUENCE [LARGE SCALE GENOMIC DNA]</scope>
    <source>
        <strain evidence="2">25nlg</strain>
    </source>
</reference>
<dbReference type="STRING" id="1464122.SAMN05421737_1021"/>
<evidence type="ECO:0000313" key="2">
    <source>
        <dbReference type="Proteomes" id="UP000242662"/>
    </source>
</evidence>
<dbReference type="EMBL" id="FMYM01000002">
    <property type="protein sequence ID" value="SDB85244.1"/>
    <property type="molecule type" value="Genomic_DNA"/>
</dbReference>
<feature type="non-terminal residue" evidence="1">
    <location>
        <position position="1"/>
    </location>
</feature>
<gene>
    <name evidence="1" type="ORF">SAMN05421737_1021</name>
</gene>
<protein>
    <submittedName>
        <fullName evidence="1">Uncharacterized protein</fullName>
    </submittedName>
</protein>